<name>A0A4E0RCZ0_FASHE</name>
<keyword evidence="5" id="KW-1185">Reference proteome</keyword>
<dbReference type="Proteomes" id="UP000230066">
    <property type="component" value="Unassembled WGS sequence"/>
</dbReference>
<dbReference type="GO" id="GO:0006355">
    <property type="term" value="P:regulation of DNA-templated transcription"/>
    <property type="evidence" value="ECO:0007669"/>
    <property type="project" value="InterPro"/>
</dbReference>
<dbReference type="InterPro" id="IPR019139">
    <property type="entry name" value="LRRFIP1/2"/>
</dbReference>
<protein>
    <submittedName>
        <fullName evidence="4">Uncharacterized protein</fullName>
    </submittedName>
</protein>
<keyword evidence="2" id="KW-0175">Coiled coil</keyword>
<proteinExistence type="inferred from homology"/>
<evidence type="ECO:0000313" key="4">
    <source>
        <dbReference type="EMBL" id="THD24231.1"/>
    </source>
</evidence>
<evidence type="ECO:0000256" key="2">
    <source>
        <dbReference type="ARBA" id="ARBA00023054"/>
    </source>
</evidence>
<comment type="similarity">
    <text evidence="1">Belongs to the LRRFIP family.</text>
</comment>
<dbReference type="Gene3D" id="1.20.5.4090">
    <property type="match status" value="1"/>
</dbReference>
<dbReference type="EMBL" id="JXXN02001709">
    <property type="protein sequence ID" value="THD24231.1"/>
    <property type="molecule type" value="Genomic_DNA"/>
</dbReference>
<sequence length="215" mass="24964">MDDYDHDPQKKQFKLLIRKEANKLNQVLKHRTVNGQNDSKVCAHTPSVIPDDEIDKYISLEDREELRKKFQCLAVDNCQLRDKTTCLRYELETVQDKLEETQESLYAVKQRERANRDELAYLKHLSTTQAEEIKSLQEHVKHLNEFLHENGLEYRLENTDSSISPVVTKSAPADEPKSQFSLISKGNSEPSWLQSLQAAFRKVKTDFLQASENTE</sequence>
<organism evidence="4 5">
    <name type="scientific">Fasciola hepatica</name>
    <name type="common">Liver fluke</name>
    <dbReference type="NCBI Taxonomy" id="6192"/>
    <lineage>
        <taxon>Eukaryota</taxon>
        <taxon>Metazoa</taxon>
        <taxon>Spiralia</taxon>
        <taxon>Lophotrochozoa</taxon>
        <taxon>Platyhelminthes</taxon>
        <taxon>Trematoda</taxon>
        <taxon>Digenea</taxon>
        <taxon>Plagiorchiida</taxon>
        <taxon>Echinostomata</taxon>
        <taxon>Echinostomatoidea</taxon>
        <taxon>Fasciolidae</taxon>
        <taxon>Fasciola</taxon>
    </lineage>
</organism>
<comment type="caution">
    <text evidence="4">The sequence shown here is derived from an EMBL/GenBank/DDBJ whole genome shotgun (WGS) entry which is preliminary data.</text>
</comment>
<accession>A0A4E0RCZ0</accession>
<feature type="region of interest" description="Disordered" evidence="3">
    <location>
        <begin position="165"/>
        <end position="185"/>
    </location>
</feature>
<evidence type="ECO:0000313" key="5">
    <source>
        <dbReference type="Proteomes" id="UP000230066"/>
    </source>
</evidence>
<evidence type="ECO:0000256" key="1">
    <source>
        <dbReference type="ARBA" id="ARBA00008275"/>
    </source>
</evidence>
<gene>
    <name evidence="4" type="ORF">D915_004852</name>
</gene>
<reference evidence="4" key="1">
    <citation type="submission" date="2019-03" db="EMBL/GenBank/DDBJ databases">
        <title>Improved annotation for the trematode Fasciola hepatica.</title>
        <authorList>
            <person name="Choi Y.-J."/>
            <person name="Martin J."/>
            <person name="Mitreva M."/>
        </authorList>
    </citation>
    <scope>NUCLEOTIDE SEQUENCE [LARGE SCALE GENOMIC DNA]</scope>
</reference>
<dbReference type="Pfam" id="PF09738">
    <property type="entry name" value="LRRFIP"/>
    <property type="match status" value="1"/>
</dbReference>
<dbReference type="AlphaFoldDB" id="A0A4E0RCZ0"/>
<evidence type="ECO:0000256" key="3">
    <source>
        <dbReference type="SAM" id="MobiDB-lite"/>
    </source>
</evidence>